<sequence length="178" mass="20551">MKTSKISSQTFTCEWRPLEHSKLLKSLLCHYIIWPITSYTNLISIVETYIYDHAKRLRLELYTQDPTVKTVVHDLLMTENSTVRGTIRKLQSAQSASRYHGLLCLDGHSVWTGRWEQQVIQQDNNRYDRFGTEMTARSQEEIDAAMPSAADREEDDNNSMKDRDVTVDNLSGHCGQPQ</sequence>
<accession>A0AAD7EFR1</accession>
<organism evidence="2 3">
    <name type="scientific">Mycena albidolilacea</name>
    <dbReference type="NCBI Taxonomy" id="1033008"/>
    <lineage>
        <taxon>Eukaryota</taxon>
        <taxon>Fungi</taxon>
        <taxon>Dikarya</taxon>
        <taxon>Basidiomycota</taxon>
        <taxon>Agaricomycotina</taxon>
        <taxon>Agaricomycetes</taxon>
        <taxon>Agaricomycetidae</taxon>
        <taxon>Agaricales</taxon>
        <taxon>Marasmiineae</taxon>
        <taxon>Mycenaceae</taxon>
        <taxon>Mycena</taxon>
    </lineage>
</organism>
<evidence type="ECO:0000313" key="2">
    <source>
        <dbReference type="EMBL" id="KAJ7315818.1"/>
    </source>
</evidence>
<dbReference type="EMBL" id="JARIHO010000060">
    <property type="protein sequence ID" value="KAJ7315818.1"/>
    <property type="molecule type" value="Genomic_DNA"/>
</dbReference>
<evidence type="ECO:0000313" key="3">
    <source>
        <dbReference type="Proteomes" id="UP001218218"/>
    </source>
</evidence>
<feature type="region of interest" description="Disordered" evidence="1">
    <location>
        <begin position="136"/>
        <end position="178"/>
    </location>
</feature>
<proteinExistence type="predicted"/>
<gene>
    <name evidence="2" type="ORF">DFH08DRAFT_820389</name>
</gene>
<protein>
    <submittedName>
        <fullName evidence="2">Uncharacterized protein</fullName>
    </submittedName>
</protein>
<evidence type="ECO:0000256" key="1">
    <source>
        <dbReference type="SAM" id="MobiDB-lite"/>
    </source>
</evidence>
<dbReference type="AlphaFoldDB" id="A0AAD7EFR1"/>
<reference evidence="2" key="1">
    <citation type="submission" date="2023-03" db="EMBL/GenBank/DDBJ databases">
        <title>Massive genome expansion in bonnet fungi (Mycena s.s.) driven by repeated elements and novel gene families across ecological guilds.</title>
        <authorList>
            <consortium name="Lawrence Berkeley National Laboratory"/>
            <person name="Harder C.B."/>
            <person name="Miyauchi S."/>
            <person name="Viragh M."/>
            <person name="Kuo A."/>
            <person name="Thoen E."/>
            <person name="Andreopoulos B."/>
            <person name="Lu D."/>
            <person name="Skrede I."/>
            <person name="Drula E."/>
            <person name="Henrissat B."/>
            <person name="Morin E."/>
            <person name="Kohler A."/>
            <person name="Barry K."/>
            <person name="LaButti K."/>
            <person name="Morin E."/>
            <person name="Salamov A."/>
            <person name="Lipzen A."/>
            <person name="Mereny Z."/>
            <person name="Hegedus B."/>
            <person name="Baldrian P."/>
            <person name="Stursova M."/>
            <person name="Weitz H."/>
            <person name="Taylor A."/>
            <person name="Grigoriev I.V."/>
            <person name="Nagy L.G."/>
            <person name="Martin F."/>
            <person name="Kauserud H."/>
        </authorList>
    </citation>
    <scope>NUCLEOTIDE SEQUENCE</scope>
    <source>
        <strain evidence="2">CBHHK002</strain>
    </source>
</reference>
<name>A0AAD7EFR1_9AGAR</name>
<keyword evidence="3" id="KW-1185">Reference proteome</keyword>
<comment type="caution">
    <text evidence="2">The sequence shown here is derived from an EMBL/GenBank/DDBJ whole genome shotgun (WGS) entry which is preliminary data.</text>
</comment>
<dbReference type="Proteomes" id="UP001218218">
    <property type="component" value="Unassembled WGS sequence"/>
</dbReference>